<evidence type="ECO:0000313" key="4">
    <source>
        <dbReference type="EMBL" id="TMM30535.1"/>
    </source>
</evidence>
<organism evidence="4 5">
    <name type="scientific">Polaribacter aestuariivivens</name>
    <dbReference type="NCBI Taxonomy" id="2304626"/>
    <lineage>
        <taxon>Bacteria</taxon>
        <taxon>Pseudomonadati</taxon>
        <taxon>Bacteroidota</taxon>
        <taxon>Flavobacteriia</taxon>
        <taxon>Flavobacteriales</taxon>
        <taxon>Flavobacteriaceae</taxon>
    </lineage>
</organism>
<comment type="caution">
    <text evidence="4">The sequence shown here is derived from an EMBL/GenBank/DDBJ whole genome shotgun (WGS) entry which is preliminary data.</text>
</comment>
<dbReference type="GO" id="GO:0000160">
    <property type="term" value="P:phosphorelay signal transduction system"/>
    <property type="evidence" value="ECO:0007669"/>
    <property type="project" value="InterPro"/>
</dbReference>
<dbReference type="SMART" id="SM00448">
    <property type="entry name" value="REC"/>
    <property type="match status" value="1"/>
</dbReference>
<evidence type="ECO:0000259" key="2">
    <source>
        <dbReference type="PROSITE" id="PS50110"/>
    </source>
</evidence>
<dbReference type="AlphaFoldDB" id="A0A5S3N5F0"/>
<evidence type="ECO:0000256" key="1">
    <source>
        <dbReference type="PROSITE-ProRule" id="PRU00169"/>
    </source>
</evidence>
<name>A0A5S3N5F0_9FLAO</name>
<proteinExistence type="predicted"/>
<feature type="modified residue" description="4-aspartylphosphate" evidence="1">
    <location>
        <position position="55"/>
    </location>
</feature>
<keyword evidence="1" id="KW-0597">Phosphoprotein</keyword>
<accession>A0A5S3N5F0</accession>
<keyword evidence="5" id="KW-1185">Reference proteome</keyword>
<gene>
    <name evidence="4" type="ORF">FDT66_07160</name>
</gene>
<dbReference type="PANTHER" id="PTHR43367:SF1">
    <property type="entry name" value="TWO-COMPONENT RESPONSE REGULATOR-LIKE APRR6-RELATED"/>
    <property type="match status" value="1"/>
</dbReference>
<dbReference type="EMBL" id="VANR01000003">
    <property type="protein sequence ID" value="TMM30535.1"/>
    <property type="molecule type" value="Genomic_DNA"/>
</dbReference>
<feature type="domain" description="HTH LytTR-type" evidence="3">
    <location>
        <begin position="134"/>
        <end position="192"/>
    </location>
</feature>
<protein>
    <submittedName>
        <fullName evidence="4">Response regulator transcription factor</fullName>
    </submittedName>
</protein>
<sequence length="222" mass="25480">MSPLKVYILEDEIITQEVLVNTLTSLECNVCGVNTNAEDALSEIQELEPDLVFLDIKVAGEKTGVWLANQINIPFIYLSAFNDKSNVKDAAQTNPISYLQKPFREKDVFIALQLAKNKINLKKEIVSIENNYKVKIKVDDILYAKKEDHYFEVYLNNNQKKLVRATVDEFLDMVTPDFIQIHRSFVVHKKYVTGFSNKTIKIKETKLPVSNSFISRVADFLE</sequence>
<dbReference type="GO" id="GO:0003677">
    <property type="term" value="F:DNA binding"/>
    <property type="evidence" value="ECO:0007669"/>
    <property type="project" value="InterPro"/>
</dbReference>
<dbReference type="OrthoDB" id="2962330at2"/>
<dbReference type="Pfam" id="PF04397">
    <property type="entry name" value="LytTR"/>
    <property type="match status" value="1"/>
</dbReference>
<dbReference type="PROSITE" id="PS50930">
    <property type="entry name" value="HTH_LYTTR"/>
    <property type="match status" value="1"/>
</dbReference>
<dbReference type="InterPro" id="IPR011006">
    <property type="entry name" value="CheY-like_superfamily"/>
</dbReference>
<dbReference type="Proteomes" id="UP000307140">
    <property type="component" value="Unassembled WGS sequence"/>
</dbReference>
<dbReference type="Pfam" id="PF00072">
    <property type="entry name" value="Response_reg"/>
    <property type="match status" value="1"/>
</dbReference>
<reference evidence="4 5" key="1">
    <citation type="submission" date="2019-05" db="EMBL/GenBank/DDBJ databases">
        <title>Polaribacter aestuariivivens sp. nov., isolated from a tidal flat.</title>
        <authorList>
            <person name="Yoon J.-H."/>
        </authorList>
    </citation>
    <scope>NUCLEOTIDE SEQUENCE [LARGE SCALE GENOMIC DNA]</scope>
    <source>
        <strain evidence="4 5">DBTF-3</strain>
    </source>
</reference>
<dbReference type="SUPFAM" id="SSF52172">
    <property type="entry name" value="CheY-like"/>
    <property type="match status" value="1"/>
</dbReference>
<dbReference type="InterPro" id="IPR007492">
    <property type="entry name" value="LytTR_DNA-bd_dom"/>
</dbReference>
<dbReference type="PROSITE" id="PS50110">
    <property type="entry name" value="RESPONSE_REGULATORY"/>
    <property type="match status" value="1"/>
</dbReference>
<evidence type="ECO:0000259" key="3">
    <source>
        <dbReference type="PROSITE" id="PS50930"/>
    </source>
</evidence>
<dbReference type="RefSeq" id="WP_138535485.1">
    <property type="nucleotide sequence ID" value="NZ_VANR01000003.1"/>
</dbReference>
<feature type="domain" description="Response regulatory" evidence="2">
    <location>
        <begin position="5"/>
        <end position="116"/>
    </location>
</feature>
<dbReference type="Gene3D" id="2.40.50.1020">
    <property type="entry name" value="LytTr DNA-binding domain"/>
    <property type="match status" value="1"/>
</dbReference>
<dbReference type="InterPro" id="IPR001789">
    <property type="entry name" value="Sig_transdc_resp-reg_receiver"/>
</dbReference>
<dbReference type="SMART" id="SM00850">
    <property type="entry name" value="LytTR"/>
    <property type="match status" value="1"/>
</dbReference>
<dbReference type="Gene3D" id="3.40.50.2300">
    <property type="match status" value="1"/>
</dbReference>
<dbReference type="PANTHER" id="PTHR43367">
    <property type="match status" value="1"/>
</dbReference>
<evidence type="ECO:0000313" key="5">
    <source>
        <dbReference type="Proteomes" id="UP000307140"/>
    </source>
</evidence>